<dbReference type="EMBL" id="AEYI02001790">
    <property type="protein sequence ID" value="KFG33064.1"/>
    <property type="molecule type" value="Genomic_DNA"/>
</dbReference>
<protein>
    <submittedName>
        <fullName evidence="2">Uncharacterized protein</fullName>
    </submittedName>
</protein>
<evidence type="ECO:0000313" key="3">
    <source>
        <dbReference type="Proteomes" id="UP000028828"/>
    </source>
</evidence>
<proteinExistence type="predicted"/>
<gene>
    <name evidence="2" type="ORF">TGP89_289270</name>
</gene>
<sequence>MIAPVRTLKHPYEGCKCHAVFTSASSSPPVLPLTPLPIEQHAQPSTCCENAENTETAFTAFRTFLEYPEVEPGQWRDFQERYFRYLQWEAAKAKHYIPYLVSPEVADFFLSEEKLSAGRPEKTRNCRKRKQQKRKVPPLQSSLPSTVLNLPSDLSVQALEFQALLLRQQITPPSFVGTTDLK</sequence>
<evidence type="ECO:0000313" key="2">
    <source>
        <dbReference type="EMBL" id="KFG33064.1"/>
    </source>
</evidence>
<comment type="caution">
    <text evidence="2">The sequence shown here is derived from an EMBL/GenBank/DDBJ whole genome shotgun (WGS) entry which is preliminary data.</text>
</comment>
<name>A0A086JLP6_TOXGO</name>
<dbReference type="Proteomes" id="UP000028828">
    <property type="component" value="Unassembled WGS sequence"/>
</dbReference>
<dbReference type="VEuPathDB" id="ToxoDB:TGP89_289270"/>
<dbReference type="AlphaFoldDB" id="A0A086JLP6"/>
<feature type="region of interest" description="Disordered" evidence="1">
    <location>
        <begin position="120"/>
        <end position="144"/>
    </location>
</feature>
<organism evidence="2 3">
    <name type="scientific">Toxoplasma gondii p89</name>
    <dbReference type="NCBI Taxonomy" id="943119"/>
    <lineage>
        <taxon>Eukaryota</taxon>
        <taxon>Sar</taxon>
        <taxon>Alveolata</taxon>
        <taxon>Apicomplexa</taxon>
        <taxon>Conoidasida</taxon>
        <taxon>Coccidia</taxon>
        <taxon>Eucoccidiorida</taxon>
        <taxon>Eimeriorina</taxon>
        <taxon>Sarcocystidae</taxon>
        <taxon>Toxoplasma</taxon>
    </lineage>
</organism>
<evidence type="ECO:0000256" key="1">
    <source>
        <dbReference type="SAM" id="MobiDB-lite"/>
    </source>
</evidence>
<feature type="compositionally biased region" description="Basic residues" evidence="1">
    <location>
        <begin position="125"/>
        <end position="136"/>
    </location>
</feature>
<reference evidence="2 3" key="1">
    <citation type="submission" date="2014-03" db="EMBL/GenBank/DDBJ databases">
        <authorList>
            <person name="Sibley D."/>
            <person name="Venepally P."/>
            <person name="Karamycheva S."/>
            <person name="Hadjithomas M."/>
            <person name="Khan A."/>
            <person name="Brunk B."/>
            <person name="Roos D."/>
            <person name="Caler E."/>
            <person name="Lorenzi H."/>
        </authorList>
    </citation>
    <scope>NUCLEOTIDE SEQUENCE [LARGE SCALE GENOMIC DNA]</scope>
    <source>
        <strain evidence="3">p89</strain>
    </source>
</reference>
<accession>A0A086JLP6</accession>